<evidence type="ECO:0000256" key="6">
    <source>
        <dbReference type="ARBA" id="ARBA00023242"/>
    </source>
</evidence>
<name>A0A346D3D3_9DIPS</name>
<reference evidence="9" key="1">
    <citation type="journal article" date="2018" name="Front. Plant Sci.">
        <title>Patterning the Asteraceae Capitulum: Duplications and Differential Expression of the Flower Symmetry CYC2-Like Genes.</title>
        <authorList>
            <person name="Chen J."/>
            <person name="Shen C.Z."/>
            <person name="Guo Y.P."/>
            <person name="Rao G.Y."/>
        </authorList>
    </citation>
    <scope>NUCLEOTIDE SEQUENCE</scope>
</reference>
<dbReference type="GO" id="GO:0005634">
    <property type="term" value="C:nucleus"/>
    <property type="evidence" value="ECO:0007669"/>
    <property type="project" value="UniProtKB-SubCell"/>
</dbReference>
<dbReference type="PROSITE" id="PS51369">
    <property type="entry name" value="TCP"/>
    <property type="match status" value="1"/>
</dbReference>
<keyword evidence="6" id="KW-0539">Nucleus</keyword>
<dbReference type="GO" id="GO:2000032">
    <property type="term" value="P:regulation of secondary shoot formation"/>
    <property type="evidence" value="ECO:0007669"/>
    <property type="project" value="TreeGrafter"/>
</dbReference>
<evidence type="ECO:0000256" key="5">
    <source>
        <dbReference type="ARBA" id="ARBA00023163"/>
    </source>
</evidence>
<dbReference type="Pfam" id="PF03634">
    <property type="entry name" value="TCP"/>
    <property type="match status" value="1"/>
</dbReference>
<sequence>MFPSNPFSQLTPSLILTHERFAYERDHYHHHHHHPDLLLQPPAPAIYDNLKETIFTNHLESNFLPRRKLPAKRDRHSKIYTAQGPRDRRVRLSIEIARKFFDLQDMLGFDKASRTLDWLLNKSQIAIKDLVQSKLGCTNSSDARCSLSSIYECESDKHKLYPKNGEIASEIKGKKLKKPTDKSSVIDLAARESRANARARARERTREKMRVRNEMKKVGPNEHGDARITQPLSGIPVVLNWEIGSNIACVNQSTEHFNIGKPWEMYNNRINRE</sequence>
<evidence type="ECO:0000313" key="9">
    <source>
        <dbReference type="EMBL" id="AXM04951.1"/>
    </source>
</evidence>
<keyword evidence="4" id="KW-0238">DNA-binding</keyword>
<keyword evidence="3" id="KW-0805">Transcription regulation</keyword>
<comment type="subcellular location">
    <subcellularLocation>
        <location evidence="1">Nucleus</location>
    </subcellularLocation>
</comment>
<dbReference type="InterPro" id="IPR017887">
    <property type="entry name" value="TF_TCP_subgr"/>
</dbReference>
<evidence type="ECO:0000259" key="8">
    <source>
        <dbReference type="PROSITE" id="PS51370"/>
    </source>
</evidence>
<evidence type="ECO:0000256" key="2">
    <source>
        <dbReference type="ARBA" id="ARBA00022473"/>
    </source>
</evidence>
<dbReference type="GO" id="GO:0003700">
    <property type="term" value="F:DNA-binding transcription factor activity"/>
    <property type="evidence" value="ECO:0007669"/>
    <property type="project" value="InterPro"/>
</dbReference>
<protein>
    <submittedName>
        <fullName evidence="9">Cycloidea-like protein</fullName>
    </submittedName>
</protein>
<dbReference type="InterPro" id="IPR005333">
    <property type="entry name" value="Transcription_factor_TCP"/>
</dbReference>
<accession>A0A346D3D3</accession>
<dbReference type="AlphaFoldDB" id="A0A346D3D3"/>
<feature type="domain" description="R" evidence="8">
    <location>
        <begin position="191"/>
        <end position="208"/>
    </location>
</feature>
<evidence type="ECO:0000259" key="7">
    <source>
        <dbReference type="PROSITE" id="PS51369"/>
    </source>
</evidence>
<dbReference type="EMBL" id="MG593365">
    <property type="protein sequence ID" value="AXM04951.1"/>
    <property type="molecule type" value="Genomic_DNA"/>
</dbReference>
<evidence type="ECO:0000256" key="1">
    <source>
        <dbReference type="ARBA" id="ARBA00004123"/>
    </source>
</evidence>
<dbReference type="GO" id="GO:0043565">
    <property type="term" value="F:sequence-specific DNA binding"/>
    <property type="evidence" value="ECO:0007669"/>
    <property type="project" value="TreeGrafter"/>
</dbReference>
<evidence type="ECO:0000256" key="4">
    <source>
        <dbReference type="ARBA" id="ARBA00023125"/>
    </source>
</evidence>
<feature type="domain" description="TCP" evidence="7">
    <location>
        <begin position="72"/>
        <end position="130"/>
    </location>
</feature>
<organism evidence="9">
    <name type="scientific">Lonicera maackii</name>
    <name type="common">Amur honeysuckle</name>
    <dbReference type="NCBI Taxonomy" id="51255"/>
    <lineage>
        <taxon>Eukaryota</taxon>
        <taxon>Viridiplantae</taxon>
        <taxon>Streptophyta</taxon>
        <taxon>Embryophyta</taxon>
        <taxon>Tracheophyta</taxon>
        <taxon>Spermatophyta</taxon>
        <taxon>Magnoliopsida</taxon>
        <taxon>eudicotyledons</taxon>
        <taxon>Gunneridae</taxon>
        <taxon>Pentapetalae</taxon>
        <taxon>asterids</taxon>
        <taxon>campanulids</taxon>
        <taxon>Dipsacales</taxon>
        <taxon>Caprifoliaceae</taxon>
        <taxon>Lonicera</taxon>
    </lineage>
</organism>
<dbReference type="PANTHER" id="PTHR31072:SF224">
    <property type="entry name" value="TRANSCRIPTION FACTOR TCP1"/>
    <property type="match status" value="1"/>
</dbReference>
<dbReference type="PROSITE" id="PS51370">
    <property type="entry name" value="R"/>
    <property type="match status" value="1"/>
</dbReference>
<dbReference type="PANTHER" id="PTHR31072">
    <property type="entry name" value="TRANSCRIPTION FACTOR TCP4-RELATED"/>
    <property type="match status" value="1"/>
</dbReference>
<dbReference type="InterPro" id="IPR017888">
    <property type="entry name" value="CYC/TB1_R_domain"/>
</dbReference>
<keyword evidence="2" id="KW-0217">Developmental protein</keyword>
<proteinExistence type="predicted"/>
<evidence type="ECO:0000256" key="3">
    <source>
        <dbReference type="ARBA" id="ARBA00023015"/>
    </source>
</evidence>
<keyword evidence="5" id="KW-0804">Transcription</keyword>